<dbReference type="Pfam" id="PF11137">
    <property type="entry name" value="DUF2909"/>
    <property type="match status" value="1"/>
</dbReference>
<keyword evidence="1" id="KW-0812">Transmembrane</keyword>
<sequence>MFKLLLAVLLLAMIIALATSARHLWREDGAKTLYWLWWRVGLAAVLMAVLVIGLVTGQLDVAAPWSGTY</sequence>
<keyword evidence="1" id="KW-1133">Transmembrane helix</keyword>
<proteinExistence type="predicted"/>
<name>A0A4Z0W8T1_9GAMM</name>
<evidence type="ECO:0000256" key="1">
    <source>
        <dbReference type="SAM" id="Phobius"/>
    </source>
</evidence>
<keyword evidence="1" id="KW-0472">Membrane</keyword>
<dbReference type="EMBL" id="SRMF01000008">
    <property type="protein sequence ID" value="TGG91518.1"/>
    <property type="molecule type" value="Genomic_DNA"/>
</dbReference>
<gene>
    <name evidence="2" type="ORF">E4656_15930</name>
</gene>
<organism evidence="2 3">
    <name type="scientific">Natronospirillum operosum</name>
    <dbReference type="NCBI Taxonomy" id="2759953"/>
    <lineage>
        <taxon>Bacteria</taxon>
        <taxon>Pseudomonadati</taxon>
        <taxon>Pseudomonadota</taxon>
        <taxon>Gammaproteobacteria</taxon>
        <taxon>Oceanospirillales</taxon>
        <taxon>Natronospirillaceae</taxon>
        <taxon>Natronospirillum</taxon>
    </lineage>
</organism>
<evidence type="ECO:0000313" key="2">
    <source>
        <dbReference type="EMBL" id="TGG91518.1"/>
    </source>
</evidence>
<comment type="caution">
    <text evidence="2">The sequence shown here is derived from an EMBL/GenBank/DDBJ whole genome shotgun (WGS) entry which is preliminary data.</text>
</comment>
<feature type="transmembrane region" description="Helical" evidence="1">
    <location>
        <begin position="36"/>
        <end position="55"/>
    </location>
</feature>
<dbReference type="InterPro" id="IPR021313">
    <property type="entry name" value="DUF2909"/>
</dbReference>
<dbReference type="AlphaFoldDB" id="A0A4Z0W8T1"/>
<accession>A0A4Z0W8T1</accession>
<dbReference type="Proteomes" id="UP000297475">
    <property type="component" value="Unassembled WGS sequence"/>
</dbReference>
<dbReference type="RefSeq" id="WP_135484302.1">
    <property type="nucleotide sequence ID" value="NZ_SRMF01000008.1"/>
</dbReference>
<evidence type="ECO:0000313" key="3">
    <source>
        <dbReference type="Proteomes" id="UP000297475"/>
    </source>
</evidence>
<reference evidence="2 3" key="1">
    <citation type="submission" date="2019-04" db="EMBL/GenBank/DDBJ databases">
        <title>Natronospirillum operosus gen. nov., sp. nov., a haloalkaliphilic satellite isolated from decaying biomass of laboratory culture of cyanobacterium Geitlerinema sp. and proposal of Natronospirillaceae fam. nov. and Saccharospirillaceae fam. nov.</title>
        <authorList>
            <person name="Kevbrin V."/>
            <person name="Boltyanskaya Y."/>
            <person name="Koziaeva V."/>
            <person name="Grouzdev D.S."/>
            <person name="Park M."/>
            <person name="Cho J."/>
        </authorList>
    </citation>
    <scope>NUCLEOTIDE SEQUENCE [LARGE SCALE GENOMIC DNA]</scope>
    <source>
        <strain evidence="2 3">G-116</strain>
    </source>
</reference>
<protein>
    <submittedName>
        <fullName evidence="2">DUF2909 family protein</fullName>
    </submittedName>
</protein>
<keyword evidence="3" id="KW-1185">Reference proteome</keyword>